<evidence type="ECO:0000259" key="2">
    <source>
        <dbReference type="Pfam" id="PF08327"/>
    </source>
</evidence>
<keyword evidence="4" id="KW-1185">Reference proteome</keyword>
<dbReference type="Pfam" id="PF08327">
    <property type="entry name" value="AHSA1"/>
    <property type="match status" value="1"/>
</dbReference>
<evidence type="ECO:0000313" key="4">
    <source>
        <dbReference type="Proteomes" id="UP001180840"/>
    </source>
</evidence>
<comment type="similarity">
    <text evidence="1">Belongs to the AHA1 family.</text>
</comment>
<sequence length="164" mass="18572">MSTSFEYSTVIFRTTPAAVYDALIDRDAIDFYMGGTGPKMADGGSWRVGDRILWAGEPDRFNDWGQVVTIAEPGKKLSYTWHTLSDVYPERYNESNDHERTEVTWIVNGIEGFEEHGGAVHLRLVHSGFSSVQSEMYHGVSEGWVYIVSALKTYLEKPLDDRAR</sequence>
<protein>
    <submittedName>
        <fullName evidence="3">Uncharacterized protein YndB with AHSA1/START domain</fullName>
    </submittedName>
</protein>
<feature type="domain" description="Activator of Hsp90 ATPase homologue 1/2-like C-terminal" evidence="2">
    <location>
        <begin position="14"/>
        <end position="156"/>
    </location>
</feature>
<dbReference type="RefSeq" id="WP_290195000.1">
    <property type="nucleotide sequence ID" value="NZ_CP047654.1"/>
</dbReference>
<evidence type="ECO:0000313" key="3">
    <source>
        <dbReference type="EMBL" id="MDR7329850.1"/>
    </source>
</evidence>
<organism evidence="3 4">
    <name type="scientific">Corynebacterium guangdongense</name>
    <dbReference type="NCBI Taxonomy" id="1783348"/>
    <lineage>
        <taxon>Bacteria</taxon>
        <taxon>Bacillati</taxon>
        <taxon>Actinomycetota</taxon>
        <taxon>Actinomycetes</taxon>
        <taxon>Mycobacteriales</taxon>
        <taxon>Corynebacteriaceae</taxon>
        <taxon>Corynebacterium</taxon>
    </lineage>
</organism>
<name>A0ABU1ZY52_9CORY</name>
<dbReference type="InterPro" id="IPR013538">
    <property type="entry name" value="ASHA1/2-like_C"/>
</dbReference>
<dbReference type="SUPFAM" id="SSF55961">
    <property type="entry name" value="Bet v1-like"/>
    <property type="match status" value="1"/>
</dbReference>
<dbReference type="Gene3D" id="3.30.530.20">
    <property type="match status" value="1"/>
</dbReference>
<dbReference type="InterPro" id="IPR023393">
    <property type="entry name" value="START-like_dom_sf"/>
</dbReference>
<gene>
    <name evidence="3" type="ORF">J2S39_001526</name>
</gene>
<evidence type="ECO:0000256" key="1">
    <source>
        <dbReference type="ARBA" id="ARBA00006817"/>
    </source>
</evidence>
<dbReference type="Proteomes" id="UP001180840">
    <property type="component" value="Unassembled WGS sequence"/>
</dbReference>
<comment type="caution">
    <text evidence="3">The sequence shown here is derived from an EMBL/GenBank/DDBJ whole genome shotgun (WGS) entry which is preliminary data.</text>
</comment>
<dbReference type="EMBL" id="JAVDXZ010000001">
    <property type="protein sequence ID" value="MDR7329850.1"/>
    <property type="molecule type" value="Genomic_DNA"/>
</dbReference>
<accession>A0ABU1ZY52</accession>
<proteinExistence type="inferred from homology"/>
<reference evidence="3" key="1">
    <citation type="submission" date="2023-07" db="EMBL/GenBank/DDBJ databases">
        <title>Sequencing the genomes of 1000 actinobacteria strains.</title>
        <authorList>
            <person name="Klenk H.-P."/>
        </authorList>
    </citation>
    <scope>NUCLEOTIDE SEQUENCE</scope>
    <source>
        <strain evidence="3">DSM 107476</strain>
    </source>
</reference>